<protein>
    <submittedName>
        <fullName evidence="3">Uncharacterized protein LOC106013275</fullName>
    </submittedName>
</protein>
<evidence type="ECO:0000313" key="3">
    <source>
        <dbReference type="RefSeq" id="XP_012943984.1"/>
    </source>
</evidence>
<evidence type="ECO:0000256" key="1">
    <source>
        <dbReference type="SAM" id="MobiDB-lite"/>
    </source>
</evidence>
<evidence type="ECO:0000313" key="2">
    <source>
        <dbReference type="Proteomes" id="UP000694888"/>
    </source>
</evidence>
<feature type="region of interest" description="Disordered" evidence="1">
    <location>
        <begin position="18"/>
        <end position="38"/>
    </location>
</feature>
<organism evidence="2 3">
    <name type="scientific">Aplysia californica</name>
    <name type="common">California sea hare</name>
    <dbReference type="NCBI Taxonomy" id="6500"/>
    <lineage>
        <taxon>Eukaryota</taxon>
        <taxon>Metazoa</taxon>
        <taxon>Spiralia</taxon>
        <taxon>Lophotrochozoa</taxon>
        <taxon>Mollusca</taxon>
        <taxon>Gastropoda</taxon>
        <taxon>Heterobranchia</taxon>
        <taxon>Euthyneura</taxon>
        <taxon>Tectipleura</taxon>
        <taxon>Aplysiida</taxon>
        <taxon>Aplysioidea</taxon>
        <taxon>Aplysiidae</taxon>
        <taxon>Aplysia</taxon>
    </lineage>
</organism>
<accession>A0ABM1AAH8</accession>
<dbReference type="GeneID" id="106013275"/>
<dbReference type="Proteomes" id="UP000694888">
    <property type="component" value="Unplaced"/>
</dbReference>
<dbReference type="RefSeq" id="XP_012943984.1">
    <property type="nucleotide sequence ID" value="XM_013088530.2"/>
</dbReference>
<sequence>MRRQSLASPELTAMLERQRTHSVERQRAASADSRRPTLKVDRRAAPRFNLLKDHQQTLLDKKRGVCEEKEDQVQKVSADLPQCFLQRVHRCVQAGSSSCVIASLLKSHVSSRLHTDRAKRVLDAVKDKTDFFCLLQLCNYDKEALTCALWYGVLMS</sequence>
<gene>
    <name evidence="3" type="primary">LOC106013275</name>
</gene>
<keyword evidence="2" id="KW-1185">Reference proteome</keyword>
<name>A0ABM1AAH8_APLCA</name>
<proteinExistence type="predicted"/>
<reference evidence="3" key="1">
    <citation type="submission" date="2025-08" db="UniProtKB">
        <authorList>
            <consortium name="RefSeq"/>
        </authorList>
    </citation>
    <scope>IDENTIFICATION</scope>
</reference>